<name>A0A381Y2Y1_9ZZZZ</name>
<evidence type="ECO:0000313" key="1">
    <source>
        <dbReference type="EMBL" id="SVA71358.1"/>
    </source>
</evidence>
<dbReference type="AlphaFoldDB" id="A0A381Y2Y1"/>
<sequence>MGKTDSLSLTLKVTFHSIPLLFAVSLAFSPWPSLGEETPPFPKAKAHEASRKLGLPGIRLNLEERSIDVNATVCLHQGLLELVACAKDSKEHESIVVLGARPIHIHTALLLLGAKPGTPAMQQVPDEESTRFIPVPPAGDPIEVSLVFPDAEGQLMEHPINRFIAPARLNGVDDFVLQDKAKAFPSSFLFAGSHLLESKEGPRKYACEYSGNVISISTFGDELLCLQGIHGHDNGGLAWQVNPEGLPDIGTAVILRLRPKDKNNKQ</sequence>
<dbReference type="NCBIfam" id="NF040466">
    <property type="entry name" value="ydjY_domain"/>
    <property type="match status" value="1"/>
</dbReference>
<accession>A0A381Y2Y1</accession>
<protein>
    <submittedName>
        <fullName evidence="1">Uncharacterized protein</fullName>
    </submittedName>
</protein>
<proteinExistence type="predicted"/>
<dbReference type="InterPro" id="IPR047750">
    <property type="entry name" value="YdjY-like"/>
</dbReference>
<dbReference type="EMBL" id="UINC01017266">
    <property type="protein sequence ID" value="SVA71358.1"/>
    <property type="molecule type" value="Genomic_DNA"/>
</dbReference>
<gene>
    <name evidence="1" type="ORF">METZ01_LOCUS124212</name>
</gene>
<organism evidence="1">
    <name type="scientific">marine metagenome</name>
    <dbReference type="NCBI Taxonomy" id="408172"/>
    <lineage>
        <taxon>unclassified sequences</taxon>
        <taxon>metagenomes</taxon>
        <taxon>ecological metagenomes</taxon>
    </lineage>
</organism>
<reference evidence="1" key="1">
    <citation type="submission" date="2018-05" db="EMBL/GenBank/DDBJ databases">
        <authorList>
            <person name="Lanie J.A."/>
            <person name="Ng W.-L."/>
            <person name="Kazmierczak K.M."/>
            <person name="Andrzejewski T.M."/>
            <person name="Davidsen T.M."/>
            <person name="Wayne K.J."/>
            <person name="Tettelin H."/>
            <person name="Glass J.I."/>
            <person name="Rusch D."/>
            <person name="Podicherti R."/>
            <person name="Tsui H.-C.T."/>
            <person name="Winkler M.E."/>
        </authorList>
    </citation>
    <scope>NUCLEOTIDE SEQUENCE</scope>
</reference>